<dbReference type="Proteomes" id="UP000306319">
    <property type="component" value="Unassembled WGS sequence"/>
</dbReference>
<dbReference type="EMBL" id="SRYB01000025">
    <property type="protein sequence ID" value="TGY77408.1"/>
    <property type="molecule type" value="Genomic_DNA"/>
</dbReference>
<accession>A0AC61RD23</accession>
<evidence type="ECO:0000313" key="1">
    <source>
        <dbReference type="EMBL" id="TGY77408.1"/>
    </source>
</evidence>
<name>A0AC61RD23_9BACT</name>
<organism evidence="1 2">
    <name type="scientific">Lepagella muris</name>
    <dbReference type="NCBI Taxonomy" id="3032870"/>
    <lineage>
        <taxon>Bacteria</taxon>
        <taxon>Pseudomonadati</taxon>
        <taxon>Bacteroidota</taxon>
        <taxon>Bacteroidia</taxon>
        <taxon>Bacteroidales</taxon>
        <taxon>Muribaculaceae</taxon>
        <taxon>Lepagella</taxon>
    </lineage>
</organism>
<keyword evidence="2" id="KW-1185">Reference proteome</keyword>
<evidence type="ECO:0000313" key="2">
    <source>
        <dbReference type="Proteomes" id="UP000306319"/>
    </source>
</evidence>
<gene>
    <name evidence="1" type="ORF">E5331_14580</name>
</gene>
<sequence>MMDIILQIAERLRGLRDALELTTADMASQCDISEELLAEYESGMRDIPVSFIHRLSSTYGVEMSAIMFGNEPRMNSYYITRAGKGEKAERTGAYSYMDLAAGFQHRVMAPFMVTVEPAPADAHLTLNTHEGQEFNFVVEGKLEISVAGKLNILNPGDAIMFDARKPHGLRALDGSKVRLLAVIS</sequence>
<comment type="caution">
    <text evidence="1">The sequence shown here is derived from an EMBL/GenBank/DDBJ whole genome shotgun (WGS) entry which is preliminary data.</text>
</comment>
<protein>
    <submittedName>
        <fullName evidence="1">XRE family transcriptional regulator</fullName>
    </submittedName>
</protein>
<proteinExistence type="predicted"/>
<reference evidence="1" key="1">
    <citation type="submission" date="2019-04" db="EMBL/GenBank/DDBJ databases">
        <title>Microbes associate with the intestines of laboratory mice.</title>
        <authorList>
            <person name="Navarre W."/>
            <person name="Wong E."/>
            <person name="Huang K."/>
            <person name="Tropini C."/>
            <person name="Ng K."/>
            <person name="Yu B."/>
        </authorList>
    </citation>
    <scope>NUCLEOTIDE SEQUENCE</scope>
    <source>
        <strain evidence="1">NM04_E33</strain>
    </source>
</reference>